<dbReference type="EMBL" id="BMHZ01000001">
    <property type="protein sequence ID" value="GGG93276.1"/>
    <property type="molecule type" value="Genomic_DNA"/>
</dbReference>
<dbReference type="GO" id="GO:0016491">
    <property type="term" value="F:oxidoreductase activity"/>
    <property type="evidence" value="ECO:0007669"/>
    <property type="project" value="UniProtKB-KW"/>
</dbReference>
<reference evidence="4" key="1">
    <citation type="journal article" date="2014" name="Int. J. Syst. Evol. Microbiol.">
        <title>Complete genome of a new Firmicutes species belonging to the dominant human colonic microbiota ('Ruminococcus bicirculans') reveals two chromosomes and a selective capacity to utilize plant glucans.</title>
        <authorList>
            <consortium name="NISC Comparative Sequencing Program"/>
            <person name="Wegmann U."/>
            <person name="Louis P."/>
            <person name="Goesmann A."/>
            <person name="Henrissat B."/>
            <person name="Duncan S.H."/>
            <person name="Flint H.J."/>
        </authorList>
    </citation>
    <scope>NUCLEOTIDE SEQUENCE</scope>
    <source>
        <strain evidence="4">CGMCC 1.15287</strain>
    </source>
</reference>
<dbReference type="SUPFAM" id="SSF51735">
    <property type="entry name" value="NAD(P)-binding Rossmann-fold domains"/>
    <property type="match status" value="1"/>
</dbReference>
<keyword evidence="2" id="KW-0560">Oxidoreductase</keyword>
<dbReference type="PANTHER" id="PTHR43115:SF4">
    <property type="entry name" value="DEHYDROGENASE_REDUCTASE SDR FAMILY MEMBER 11"/>
    <property type="match status" value="1"/>
</dbReference>
<dbReference type="InterPro" id="IPR002347">
    <property type="entry name" value="SDR_fam"/>
</dbReference>
<organism evidence="5 6">
    <name type="scientific">Pedobacter zeae</name>
    <dbReference type="NCBI Taxonomy" id="1737356"/>
    <lineage>
        <taxon>Bacteria</taxon>
        <taxon>Pseudomonadati</taxon>
        <taxon>Bacteroidota</taxon>
        <taxon>Sphingobacteriia</taxon>
        <taxon>Sphingobacteriales</taxon>
        <taxon>Sphingobacteriaceae</taxon>
        <taxon>Pedobacter</taxon>
    </lineage>
</organism>
<dbReference type="Pfam" id="PF00106">
    <property type="entry name" value="adh_short"/>
    <property type="match status" value="1"/>
</dbReference>
<evidence type="ECO:0000313" key="5">
    <source>
        <dbReference type="EMBL" id="MBB4108361.1"/>
    </source>
</evidence>
<dbReference type="CDD" id="cd05233">
    <property type="entry name" value="SDR_c"/>
    <property type="match status" value="1"/>
</dbReference>
<dbReference type="PRINTS" id="PR00081">
    <property type="entry name" value="GDHRDH"/>
</dbReference>
<evidence type="ECO:0000256" key="1">
    <source>
        <dbReference type="ARBA" id="ARBA00006484"/>
    </source>
</evidence>
<dbReference type="Gene3D" id="3.40.50.720">
    <property type="entry name" value="NAD(P)-binding Rossmann-like Domain"/>
    <property type="match status" value="1"/>
</dbReference>
<reference evidence="7" key="2">
    <citation type="journal article" date="2019" name="Int. J. Syst. Evol. Microbiol.">
        <title>The Global Catalogue of Microorganisms (GCM) 10K type strain sequencing project: providing services to taxonomists for standard genome sequencing and annotation.</title>
        <authorList>
            <consortium name="The Broad Institute Genomics Platform"/>
            <consortium name="The Broad Institute Genome Sequencing Center for Infectious Disease"/>
            <person name="Wu L."/>
            <person name="Ma J."/>
        </authorList>
    </citation>
    <scope>NUCLEOTIDE SEQUENCE [LARGE SCALE GENOMIC DNA]</scope>
    <source>
        <strain evidence="7">CGMCC 1.15287</strain>
    </source>
</reference>
<evidence type="ECO:0000313" key="7">
    <source>
        <dbReference type="Proteomes" id="UP000642938"/>
    </source>
</evidence>
<proteinExistence type="inferred from homology"/>
<comment type="caution">
    <text evidence="5">The sequence shown here is derived from an EMBL/GenBank/DDBJ whole genome shotgun (WGS) entry which is preliminary data.</text>
</comment>
<gene>
    <name evidence="4" type="ORF">GCM10007422_03130</name>
    <name evidence="5" type="ORF">GGQ60_002342</name>
</gene>
<dbReference type="EMBL" id="JACIEF010000002">
    <property type="protein sequence ID" value="MBB4108361.1"/>
    <property type="molecule type" value="Genomic_DNA"/>
</dbReference>
<evidence type="ECO:0000313" key="4">
    <source>
        <dbReference type="EMBL" id="GGG93276.1"/>
    </source>
</evidence>
<dbReference type="RefSeq" id="WP_183763824.1">
    <property type="nucleotide sequence ID" value="NZ_BMHZ01000001.1"/>
</dbReference>
<protein>
    <submittedName>
        <fullName evidence="5">NAD(P)-dependent dehydrogenase (Short-subunit alcohol dehydrogenase family)</fullName>
    </submittedName>
    <submittedName>
        <fullName evidence="4">Short-chain dehydrogenase</fullName>
    </submittedName>
</protein>
<name>A0A7W6KCM5_9SPHI</name>
<dbReference type="PRINTS" id="PR00080">
    <property type="entry name" value="SDRFAMILY"/>
</dbReference>
<evidence type="ECO:0000256" key="3">
    <source>
        <dbReference type="RuleBase" id="RU000363"/>
    </source>
</evidence>
<dbReference type="PANTHER" id="PTHR43115">
    <property type="entry name" value="DEHYDROGENASE/REDUCTASE SDR FAMILY MEMBER 11"/>
    <property type="match status" value="1"/>
</dbReference>
<dbReference type="InterPro" id="IPR036291">
    <property type="entry name" value="NAD(P)-bd_dom_sf"/>
</dbReference>
<dbReference type="Proteomes" id="UP000642938">
    <property type="component" value="Unassembled WGS sequence"/>
</dbReference>
<accession>A0A7W6KCM5</accession>
<evidence type="ECO:0000313" key="6">
    <source>
        <dbReference type="Proteomes" id="UP000532273"/>
    </source>
</evidence>
<reference evidence="5 6" key="3">
    <citation type="submission" date="2020-08" db="EMBL/GenBank/DDBJ databases">
        <title>Genomic Encyclopedia of Type Strains, Phase IV (KMG-IV): sequencing the most valuable type-strain genomes for metagenomic binning, comparative biology and taxonomic classification.</title>
        <authorList>
            <person name="Goeker M."/>
        </authorList>
    </citation>
    <scope>NUCLEOTIDE SEQUENCE [LARGE SCALE GENOMIC DNA]</scope>
    <source>
        <strain evidence="5 6">DSM 100774</strain>
    </source>
</reference>
<keyword evidence="7" id="KW-1185">Reference proteome</keyword>
<reference evidence="4" key="4">
    <citation type="submission" date="2024-05" db="EMBL/GenBank/DDBJ databases">
        <authorList>
            <person name="Sun Q."/>
            <person name="Zhou Y."/>
        </authorList>
    </citation>
    <scope>NUCLEOTIDE SEQUENCE</scope>
    <source>
        <strain evidence="4">CGMCC 1.15287</strain>
    </source>
</reference>
<dbReference type="AlphaFoldDB" id="A0A7W6KCM5"/>
<dbReference type="Proteomes" id="UP000532273">
    <property type="component" value="Unassembled WGS sequence"/>
</dbReference>
<comment type="similarity">
    <text evidence="1 3">Belongs to the short-chain dehydrogenases/reductases (SDR) family.</text>
</comment>
<evidence type="ECO:0000256" key="2">
    <source>
        <dbReference type="ARBA" id="ARBA00023002"/>
    </source>
</evidence>
<sequence>MEDFNSYFRSAFLNKKIIITGGTTGIGRAAAILLSALGSRCLICGRHQQQLDETLNVIDPGRNDTCMGLVVDLASKAGIKKLFEVADQQLGGVDILVNNAALPFGSVLEGEYDDWQYVLNTNLLSYIACSKEAVSRMGEGGQLILMGSMSADVREADSSLYVATEAAIQGFATALRKEVNPKGLKVSLIEPGAVDTDLQEGSSKDKLEQIERQEMLKATDIAWAIAFCIAQPPRSDVVNLQIRPHMQLI</sequence>